<evidence type="ECO:0000256" key="1">
    <source>
        <dbReference type="SAM" id="MobiDB-lite"/>
    </source>
</evidence>
<proteinExistence type="predicted"/>
<dbReference type="Proteomes" id="UP000479000">
    <property type="component" value="Unassembled WGS sequence"/>
</dbReference>
<feature type="region of interest" description="Disordered" evidence="1">
    <location>
        <begin position="70"/>
        <end position="124"/>
    </location>
</feature>
<protein>
    <submittedName>
        <fullName evidence="2">Uncharacterized protein</fullName>
    </submittedName>
</protein>
<dbReference type="AlphaFoldDB" id="A0A6H5GVU3"/>
<reference evidence="2 3" key="1">
    <citation type="submission" date="2020-02" db="EMBL/GenBank/DDBJ databases">
        <authorList>
            <person name="Ferguson B K."/>
        </authorList>
    </citation>
    <scope>NUCLEOTIDE SEQUENCE [LARGE SCALE GENOMIC DNA]</scope>
</reference>
<feature type="compositionally biased region" description="Basic residues" evidence="1">
    <location>
        <begin position="115"/>
        <end position="124"/>
    </location>
</feature>
<name>A0A6H5GVU3_9HEMI</name>
<keyword evidence="3" id="KW-1185">Reference proteome</keyword>
<accession>A0A6H5GVU3</accession>
<evidence type="ECO:0000313" key="3">
    <source>
        <dbReference type="Proteomes" id="UP000479000"/>
    </source>
</evidence>
<sequence length="124" mass="14124">MKSRPFFSSIYTRVNGSIVVLKSRIGTELQKKTFTYTHLLRITSRPCVRLWSFTTSEKVRKTTAVDHFQGEETCSDQGRNSGRAGPGRAEWASKGGKTEQQLPKANPTRMDRIGKRMSRCNRNQ</sequence>
<dbReference type="EMBL" id="CADCXU010020497">
    <property type="protein sequence ID" value="CAB0008608.1"/>
    <property type="molecule type" value="Genomic_DNA"/>
</dbReference>
<gene>
    <name evidence="2" type="ORF">NTEN_LOCUS13854</name>
</gene>
<organism evidence="2 3">
    <name type="scientific">Nesidiocoris tenuis</name>
    <dbReference type="NCBI Taxonomy" id="355587"/>
    <lineage>
        <taxon>Eukaryota</taxon>
        <taxon>Metazoa</taxon>
        <taxon>Ecdysozoa</taxon>
        <taxon>Arthropoda</taxon>
        <taxon>Hexapoda</taxon>
        <taxon>Insecta</taxon>
        <taxon>Pterygota</taxon>
        <taxon>Neoptera</taxon>
        <taxon>Paraneoptera</taxon>
        <taxon>Hemiptera</taxon>
        <taxon>Heteroptera</taxon>
        <taxon>Panheteroptera</taxon>
        <taxon>Cimicomorpha</taxon>
        <taxon>Miridae</taxon>
        <taxon>Dicyphina</taxon>
        <taxon>Nesidiocoris</taxon>
    </lineage>
</organism>
<evidence type="ECO:0000313" key="2">
    <source>
        <dbReference type="EMBL" id="CAB0008608.1"/>
    </source>
</evidence>